<dbReference type="CDD" id="cd02440">
    <property type="entry name" value="AdoMet_MTases"/>
    <property type="match status" value="1"/>
</dbReference>
<dbReference type="EC" id="2.1.1.201" evidence="4"/>
<keyword evidence="1 4" id="KW-0489">Methyltransferase</keyword>
<evidence type="ECO:0000313" key="7">
    <source>
        <dbReference type="Proteomes" id="UP000195012"/>
    </source>
</evidence>
<dbReference type="GO" id="GO:0031314">
    <property type="term" value="C:extrinsic component of mitochondrial inner membrane"/>
    <property type="evidence" value="ECO:0007669"/>
    <property type="project" value="UniProtKB-UniRule"/>
</dbReference>
<dbReference type="InterPro" id="IPR004033">
    <property type="entry name" value="UbiE/COQ5_MeTrFase"/>
</dbReference>
<keyword evidence="3 4" id="KW-0949">S-adenosyl-L-methionine</keyword>
<comment type="subcellular location">
    <subcellularLocation>
        <location evidence="4">Mitochondrion inner membrane</location>
        <topology evidence="4">Peripheral membrane protein</topology>
        <orientation evidence="4">Matrix side</orientation>
    </subcellularLocation>
</comment>
<sequence length="389" mass="44844">MKMLQFCSSLHGGYFREKRLGAILRTGLKSFSTESDSFSSGERLYNFGFKKVTEEIKSKLVYNLFSHVSNKYDLMNDLMSLRLHRCWKDQLVKELDLFLKYHSYKMQEEIHKNEANWINQNRKEERAASWEGAPNNEATHFGDGESQTGKAPRYDGVHTSEAIDQGEESSANISTCKILDLAGGTGDIAFRILERYKYYLKRMNKGAYFDGEQGNPDLFYSKFTPEVIVADVNRDMIEVGMKRAKEKNYQRNIKWIIENAENLNSFDDNSVDIVTLSFGIRNFTNIPKSLKEIHRILKPGGRFLCLEFCRVNCSILKPLYNAYLMNFIPLLGKFVASSEDSYKYLAESIQTFLTPDELSQLMHQNSFRNISYSTMTMGIVAIHSAYKIN</sequence>
<dbReference type="GO" id="GO:0032259">
    <property type="term" value="P:methylation"/>
    <property type="evidence" value="ECO:0007669"/>
    <property type="project" value="UniProtKB-KW"/>
</dbReference>
<evidence type="ECO:0000256" key="5">
    <source>
        <dbReference type="SAM" id="MobiDB-lite"/>
    </source>
</evidence>
<dbReference type="VEuPathDB" id="PlasmoDB:PKA1H_040020900"/>
<keyword evidence="4" id="KW-0999">Mitochondrion inner membrane</keyword>
<dbReference type="VEuPathDB" id="PlasmoDB:PKNOH_S08493100"/>
<dbReference type="EMBL" id="NETL01000022">
    <property type="protein sequence ID" value="OTN66587.1"/>
    <property type="molecule type" value="Genomic_DNA"/>
</dbReference>
<dbReference type="Gene3D" id="3.40.50.150">
    <property type="entry name" value="Vaccinia Virus protein VP39"/>
    <property type="match status" value="1"/>
</dbReference>
<accession>A0A1Y3DV05</accession>
<dbReference type="PANTHER" id="PTHR43591:SF24">
    <property type="entry name" value="2-METHOXY-6-POLYPRENYL-1,4-BENZOQUINOL METHYLASE, MITOCHONDRIAL"/>
    <property type="match status" value="1"/>
</dbReference>
<dbReference type="OrthoDB" id="6329284at2759"/>
<dbReference type="PANTHER" id="PTHR43591">
    <property type="entry name" value="METHYLTRANSFERASE"/>
    <property type="match status" value="1"/>
</dbReference>
<keyword evidence="2 4" id="KW-0808">Transferase</keyword>
<dbReference type="InterPro" id="IPR023576">
    <property type="entry name" value="UbiE/COQ5_MeTrFase_CS"/>
</dbReference>
<dbReference type="eggNOG" id="KOG1540">
    <property type="taxonomic scope" value="Eukaryota"/>
</dbReference>
<keyword evidence="4" id="KW-0496">Mitochondrion</keyword>
<gene>
    <name evidence="6" type="ORF">PKNOH_S08493100</name>
</gene>
<comment type="caution">
    <text evidence="6">The sequence shown here is derived from an EMBL/GenBank/DDBJ whole genome shotgun (WGS) entry which is preliminary data.</text>
</comment>
<organism evidence="6 7">
    <name type="scientific">Plasmodium knowlesi</name>
    <dbReference type="NCBI Taxonomy" id="5850"/>
    <lineage>
        <taxon>Eukaryota</taxon>
        <taxon>Sar</taxon>
        <taxon>Alveolata</taxon>
        <taxon>Apicomplexa</taxon>
        <taxon>Aconoidasida</taxon>
        <taxon>Haemosporida</taxon>
        <taxon>Plasmodiidae</taxon>
        <taxon>Plasmodium</taxon>
        <taxon>Plasmodium (Plasmodium)</taxon>
    </lineage>
</organism>
<dbReference type="PROSITE" id="PS51608">
    <property type="entry name" value="SAM_MT_UBIE"/>
    <property type="match status" value="1"/>
</dbReference>
<comment type="function">
    <text evidence="4">Methyltransferase required for the conversion of 2-polyprenyl-6-methoxy-1,4-benzoquinol (DDMQH2) to 2-polyprenyl-3-methyl-6-methoxy-1,4-benzoquinol (DMQH2).</text>
</comment>
<feature type="binding site" evidence="4">
    <location>
        <position position="231"/>
    </location>
    <ligand>
        <name>S-adenosyl-L-methionine</name>
        <dbReference type="ChEBI" id="CHEBI:59789"/>
    </ligand>
</feature>
<comment type="subunit">
    <text evidence="4">Component of a multi-subunit COQ enzyme complex.</text>
</comment>
<keyword evidence="4" id="KW-0472">Membrane</keyword>
<dbReference type="SUPFAM" id="SSF53335">
    <property type="entry name" value="S-adenosyl-L-methionine-dependent methyltransferases"/>
    <property type="match status" value="1"/>
</dbReference>
<dbReference type="VEuPathDB" id="PlasmoDB:PKNH_0416000"/>
<protein>
    <recommendedName>
        <fullName evidence="4">2-methoxy-6-polyprenyl-1,4-benzoquinol methylase, mitochondrial</fullName>
        <ecNumber evidence="4">2.1.1.201</ecNumber>
    </recommendedName>
    <alternativeName>
        <fullName evidence="4">Ubiquinone biosynthesis methyltransferase COQ5</fullName>
    </alternativeName>
</protein>
<dbReference type="Proteomes" id="UP000195012">
    <property type="component" value="Unassembled WGS sequence"/>
</dbReference>
<evidence type="ECO:0000313" key="6">
    <source>
        <dbReference type="EMBL" id="OTN66587.1"/>
    </source>
</evidence>
<dbReference type="HAMAP" id="MF_01813">
    <property type="entry name" value="MenG_UbiE_methyltr"/>
    <property type="match status" value="1"/>
</dbReference>
<dbReference type="OMA" id="FLKYHSY"/>
<keyword evidence="4" id="KW-0831">Ubiquinone biosynthesis</keyword>
<feature type="binding site" evidence="4">
    <location>
        <begin position="259"/>
        <end position="260"/>
    </location>
    <ligand>
        <name>S-adenosyl-L-methionine</name>
        <dbReference type="ChEBI" id="CHEBI:59789"/>
    </ligand>
</feature>
<name>A0A1Y3DV05_PLAKN</name>
<evidence type="ECO:0000256" key="1">
    <source>
        <dbReference type="ARBA" id="ARBA00022603"/>
    </source>
</evidence>
<feature type="binding site" evidence="4">
    <location>
        <position position="185"/>
    </location>
    <ligand>
        <name>S-adenosyl-L-methionine</name>
        <dbReference type="ChEBI" id="CHEBI:59789"/>
    </ligand>
</feature>
<comment type="pathway">
    <text evidence="4">Cofactor biosynthesis; ubiquinone biosynthesis.</text>
</comment>
<feature type="region of interest" description="Disordered" evidence="5">
    <location>
        <begin position="125"/>
        <end position="154"/>
    </location>
</feature>
<dbReference type="GO" id="GO:0008425">
    <property type="term" value="F:2-methoxy-6-polyprenyl-1,4-benzoquinol methyltransferase activity"/>
    <property type="evidence" value="ECO:0007669"/>
    <property type="project" value="UniProtKB-UniRule"/>
</dbReference>
<dbReference type="NCBIfam" id="TIGR01934">
    <property type="entry name" value="MenG_MenH_UbiE"/>
    <property type="match status" value="1"/>
</dbReference>
<dbReference type="InterPro" id="IPR029063">
    <property type="entry name" value="SAM-dependent_MTases_sf"/>
</dbReference>
<comment type="catalytic activity">
    <reaction evidence="4">
        <text>a 2-methoxy-6-(all-trans-polyprenyl)benzene-1,4-diol + S-adenosyl-L-methionine = a 5-methoxy-2-methyl-3-(all-trans-polyprenyl)benzene-1,4-diol + S-adenosyl-L-homocysteine + H(+)</text>
        <dbReference type="Rhea" id="RHEA:28286"/>
        <dbReference type="Rhea" id="RHEA-COMP:10858"/>
        <dbReference type="Rhea" id="RHEA-COMP:10859"/>
        <dbReference type="ChEBI" id="CHEBI:15378"/>
        <dbReference type="ChEBI" id="CHEBI:57856"/>
        <dbReference type="ChEBI" id="CHEBI:59789"/>
        <dbReference type="ChEBI" id="CHEBI:84166"/>
        <dbReference type="ChEBI" id="CHEBI:84167"/>
        <dbReference type="EC" id="2.1.1.201"/>
    </reaction>
</comment>
<reference evidence="6 7" key="1">
    <citation type="submission" date="2017-05" db="EMBL/GenBank/DDBJ databases">
        <title>PacBio assembly of a Plasmodium knowlesi genome sequence with Hi-C correction and manual annotation of the SICAvar gene family.</title>
        <authorList>
            <person name="Lapp S.A."/>
            <person name="Geraldo J.A."/>
            <person name="Chien J.-T."/>
            <person name="Ay F."/>
            <person name="Pakala S.B."/>
            <person name="Batugedara G."/>
            <person name="Humphrey J.C."/>
            <person name="Debarry J.D."/>
            <person name="Le Roch K.G."/>
            <person name="Galinski M.R."/>
            <person name="Kissinger J.C."/>
        </authorList>
    </citation>
    <scope>NUCLEOTIDE SEQUENCE [LARGE SCALE GENOMIC DNA]</scope>
    <source>
        <strain evidence="7">Malayan Strain Pk1 (A+)</strain>
    </source>
</reference>
<dbReference type="AlphaFoldDB" id="A0A1Y3DV05"/>
<dbReference type="UniPathway" id="UPA00232"/>
<evidence type="ECO:0000256" key="3">
    <source>
        <dbReference type="ARBA" id="ARBA00022691"/>
    </source>
</evidence>
<dbReference type="PROSITE" id="PS01183">
    <property type="entry name" value="UBIE_1"/>
    <property type="match status" value="1"/>
</dbReference>
<evidence type="ECO:0000256" key="2">
    <source>
        <dbReference type="ARBA" id="ARBA00022679"/>
    </source>
</evidence>
<evidence type="ECO:0000256" key="4">
    <source>
        <dbReference type="HAMAP-Rule" id="MF_03191"/>
    </source>
</evidence>
<dbReference type="Pfam" id="PF01209">
    <property type="entry name" value="Ubie_methyltran"/>
    <property type="match status" value="2"/>
</dbReference>
<feature type="binding site" evidence="4">
    <location>
        <position position="277"/>
    </location>
    <ligand>
        <name>S-adenosyl-L-methionine</name>
        <dbReference type="ChEBI" id="CHEBI:59789"/>
    </ligand>
</feature>
<comment type="similarity">
    <text evidence="4">Belongs to the class I-like SAM-binding methyltransferase superfamily. MenG/UbiE family.</text>
</comment>
<proteinExistence type="inferred from homology"/>